<name>A0A839V2D8_9PROT</name>
<gene>
    <name evidence="7" type="ORF">FHR90_002760</name>
</gene>
<evidence type="ECO:0000313" key="7">
    <source>
        <dbReference type="EMBL" id="MBB3174913.1"/>
    </source>
</evidence>
<feature type="transmembrane region" description="Helical" evidence="6">
    <location>
        <begin position="12"/>
        <end position="34"/>
    </location>
</feature>
<feature type="transmembrane region" description="Helical" evidence="6">
    <location>
        <begin position="90"/>
        <end position="117"/>
    </location>
</feature>
<keyword evidence="8" id="KW-1185">Reference proteome</keyword>
<feature type="transmembrane region" description="Helical" evidence="6">
    <location>
        <begin position="381"/>
        <end position="399"/>
    </location>
</feature>
<evidence type="ECO:0000256" key="5">
    <source>
        <dbReference type="ARBA" id="ARBA00023136"/>
    </source>
</evidence>
<dbReference type="AlphaFoldDB" id="A0A839V2D8"/>
<protein>
    <submittedName>
        <fullName evidence="7">O-antigen/teichoic acid export membrane protein</fullName>
    </submittedName>
</protein>
<dbReference type="InterPro" id="IPR002797">
    <property type="entry name" value="Polysacc_synth"/>
</dbReference>
<feature type="transmembrane region" description="Helical" evidence="6">
    <location>
        <begin position="129"/>
        <end position="152"/>
    </location>
</feature>
<organism evidence="7 8">
    <name type="scientific">Endobacter medicaginis</name>
    <dbReference type="NCBI Taxonomy" id="1181271"/>
    <lineage>
        <taxon>Bacteria</taxon>
        <taxon>Pseudomonadati</taxon>
        <taxon>Pseudomonadota</taxon>
        <taxon>Alphaproteobacteria</taxon>
        <taxon>Acetobacterales</taxon>
        <taxon>Acetobacteraceae</taxon>
        <taxon>Endobacter</taxon>
    </lineage>
</organism>
<sequence length="437" mass="44818">MAGPETRGLASILGNLGWLLGGKGVGAVLSLVYLGLTARTLGPAGFGQFSLIVGTAQALVAFVSFQTWQIVVRYGMAPLRAGDDARLGRLIAFCLALDLLTAALGCGLSWGAVVLLAPHLGWSAGLSRAAVAFCAVSLLSVRSTAVGVLRLFDRFDLGAMADATTPLMRFAGALVVVATRPSVGGFLLAWGMAEIVTAASYWIAVRRLTAPRLRLPILRGASRAPRDAPGLWRFSWTTNLVLTLEAASRQVAVVLVGLATGPVAAGNYRLAVQLSQSIIRVSDMASRAIFAEFARTHGDAGGAGIDARRLFAHITRLAVAAALGLTLVLVIGRRALDLLAGPGHADAYPLLRLLSIAAAVELAGIGFEPALLALGHAGRALVARCIAAVVLLAGLGVLLPGYGGIGAAWATLLASVIGTVLLGRAASAVLPRRGAGV</sequence>
<comment type="caution">
    <text evidence="7">The sequence shown here is derived from an EMBL/GenBank/DDBJ whole genome shotgun (WGS) entry which is preliminary data.</text>
</comment>
<feature type="transmembrane region" description="Helical" evidence="6">
    <location>
        <begin position="317"/>
        <end position="336"/>
    </location>
</feature>
<evidence type="ECO:0000256" key="6">
    <source>
        <dbReference type="SAM" id="Phobius"/>
    </source>
</evidence>
<feature type="transmembrane region" description="Helical" evidence="6">
    <location>
        <begin position="46"/>
        <end position="69"/>
    </location>
</feature>
<feature type="transmembrane region" description="Helical" evidence="6">
    <location>
        <begin position="185"/>
        <end position="204"/>
    </location>
</feature>
<evidence type="ECO:0000256" key="1">
    <source>
        <dbReference type="ARBA" id="ARBA00004651"/>
    </source>
</evidence>
<reference evidence="7 8" key="1">
    <citation type="submission" date="2020-08" db="EMBL/GenBank/DDBJ databases">
        <title>Genomic Encyclopedia of Type Strains, Phase III (KMG-III): the genomes of soil and plant-associated and newly described type strains.</title>
        <authorList>
            <person name="Whitman W."/>
        </authorList>
    </citation>
    <scope>NUCLEOTIDE SEQUENCE [LARGE SCALE GENOMIC DNA]</scope>
    <source>
        <strain evidence="7 8">CECT 8088</strain>
    </source>
</reference>
<feature type="transmembrane region" description="Helical" evidence="6">
    <location>
        <begin position="356"/>
        <end position="374"/>
    </location>
</feature>
<dbReference type="Pfam" id="PF01943">
    <property type="entry name" value="Polysacc_synt"/>
    <property type="match status" value="1"/>
</dbReference>
<dbReference type="GO" id="GO:0005886">
    <property type="term" value="C:plasma membrane"/>
    <property type="evidence" value="ECO:0007669"/>
    <property type="project" value="UniProtKB-SubCell"/>
</dbReference>
<accession>A0A839V2D8</accession>
<keyword evidence="4 6" id="KW-1133">Transmembrane helix</keyword>
<keyword evidence="5 6" id="KW-0472">Membrane</keyword>
<dbReference type="EMBL" id="JACHXV010000013">
    <property type="protein sequence ID" value="MBB3174913.1"/>
    <property type="molecule type" value="Genomic_DNA"/>
</dbReference>
<evidence type="ECO:0000256" key="2">
    <source>
        <dbReference type="ARBA" id="ARBA00022475"/>
    </source>
</evidence>
<evidence type="ECO:0000313" key="8">
    <source>
        <dbReference type="Proteomes" id="UP000557688"/>
    </source>
</evidence>
<keyword evidence="2" id="KW-1003">Cell membrane</keyword>
<keyword evidence="3 6" id="KW-0812">Transmembrane</keyword>
<proteinExistence type="predicted"/>
<dbReference type="RefSeq" id="WP_221188281.1">
    <property type="nucleotide sequence ID" value="NZ_JACHXV010000013.1"/>
</dbReference>
<dbReference type="PANTHER" id="PTHR30250">
    <property type="entry name" value="PST FAMILY PREDICTED COLANIC ACID TRANSPORTER"/>
    <property type="match status" value="1"/>
</dbReference>
<comment type="subcellular location">
    <subcellularLocation>
        <location evidence="1">Cell membrane</location>
        <topology evidence="1">Multi-pass membrane protein</topology>
    </subcellularLocation>
</comment>
<dbReference type="Proteomes" id="UP000557688">
    <property type="component" value="Unassembled WGS sequence"/>
</dbReference>
<evidence type="ECO:0000256" key="4">
    <source>
        <dbReference type="ARBA" id="ARBA00022989"/>
    </source>
</evidence>
<evidence type="ECO:0000256" key="3">
    <source>
        <dbReference type="ARBA" id="ARBA00022692"/>
    </source>
</evidence>
<feature type="transmembrane region" description="Helical" evidence="6">
    <location>
        <begin position="405"/>
        <end position="423"/>
    </location>
</feature>
<dbReference type="InterPro" id="IPR050833">
    <property type="entry name" value="Poly_Biosynth_Transport"/>
</dbReference>
<dbReference type="PANTHER" id="PTHR30250:SF31">
    <property type="entry name" value="INNER MEMBRANE PROTEIN YGHQ"/>
    <property type="match status" value="1"/>
</dbReference>